<keyword evidence="3" id="KW-1185">Reference proteome</keyword>
<name>A0AAD7E3Z6_9AGAR</name>
<dbReference type="AlphaFoldDB" id="A0AAD7E3Z6"/>
<sequence length="479" mass="51884">MDTCVSAAICAFISNASSSFYLHFPFLSDHAWNSSLSCSECELDAKRSIGFMALYSSLEVALVSAAKQHHPVPDLGPLREAILSDHFLALLLITAGVSDSCSAREYEQASRAFVVFVEMVILDKGLPEFVVWFADVFDPIISVAFKAFSRPVCETPSKHPLASYDYSHSSASKRRRTGSDVSRTRSSTSTLDTLRRLRQRQVLSVSCSSTASLLVMLDTQTTTGTDTQSYQTTAKQEFLKAPTMTPLSSANLKPCTFSSLSSASLGARNEMRSTQTTQTSSTKTLLSKAPCSQSETTVSATSARGATSSSEPLLSAAPAPIIQQRSIVSNTEEPNVQLSSILGTSKICPTDTSTAQPIPATANNLHEAAILFIEETINMHIKNTIDNVAYGRQTIESTIEKATSHEQTIENTIDKVISQEQATVNAVERVTRSSPLEVQKRQGSALIGGNKVTFGNKKWQSKENHARPPQKQSSAMTSF</sequence>
<dbReference type="Proteomes" id="UP001219525">
    <property type="component" value="Unassembled WGS sequence"/>
</dbReference>
<evidence type="ECO:0000256" key="1">
    <source>
        <dbReference type="SAM" id="MobiDB-lite"/>
    </source>
</evidence>
<feature type="compositionally biased region" description="Polar residues" evidence="1">
    <location>
        <begin position="470"/>
        <end position="479"/>
    </location>
</feature>
<feature type="compositionally biased region" description="Low complexity" evidence="1">
    <location>
        <begin position="273"/>
        <end position="288"/>
    </location>
</feature>
<feature type="region of interest" description="Disordered" evidence="1">
    <location>
        <begin position="449"/>
        <end position="479"/>
    </location>
</feature>
<feature type="compositionally biased region" description="Low complexity" evidence="1">
    <location>
        <begin position="296"/>
        <end position="317"/>
    </location>
</feature>
<comment type="caution">
    <text evidence="2">The sequence shown here is derived from an EMBL/GenBank/DDBJ whole genome shotgun (WGS) entry which is preliminary data.</text>
</comment>
<gene>
    <name evidence="2" type="ORF">GGX14DRAFT_386011</name>
</gene>
<proteinExistence type="predicted"/>
<evidence type="ECO:0000313" key="3">
    <source>
        <dbReference type="Proteomes" id="UP001219525"/>
    </source>
</evidence>
<dbReference type="EMBL" id="JARJCW010000003">
    <property type="protein sequence ID" value="KAJ7227310.1"/>
    <property type="molecule type" value="Genomic_DNA"/>
</dbReference>
<evidence type="ECO:0000313" key="2">
    <source>
        <dbReference type="EMBL" id="KAJ7227310.1"/>
    </source>
</evidence>
<feature type="region of interest" description="Disordered" evidence="1">
    <location>
        <begin position="155"/>
        <end position="190"/>
    </location>
</feature>
<reference evidence="2" key="1">
    <citation type="submission" date="2023-03" db="EMBL/GenBank/DDBJ databases">
        <title>Massive genome expansion in bonnet fungi (Mycena s.s.) driven by repeated elements and novel gene families across ecological guilds.</title>
        <authorList>
            <consortium name="Lawrence Berkeley National Laboratory"/>
            <person name="Harder C.B."/>
            <person name="Miyauchi S."/>
            <person name="Viragh M."/>
            <person name="Kuo A."/>
            <person name="Thoen E."/>
            <person name="Andreopoulos B."/>
            <person name="Lu D."/>
            <person name="Skrede I."/>
            <person name="Drula E."/>
            <person name="Henrissat B."/>
            <person name="Morin E."/>
            <person name="Kohler A."/>
            <person name="Barry K."/>
            <person name="LaButti K."/>
            <person name="Morin E."/>
            <person name="Salamov A."/>
            <person name="Lipzen A."/>
            <person name="Mereny Z."/>
            <person name="Hegedus B."/>
            <person name="Baldrian P."/>
            <person name="Stursova M."/>
            <person name="Weitz H."/>
            <person name="Taylor A."/>
            <person name="Grigoriev I.V."/>
            <person name="Nagy L.G."/>
            <person name="Martin F."/>
            <person name="Kauserud H."/>
        </authorList>
    </citation>
    <scope>NUCLEOTIDE SEQUENCE</scope>
    <source>
        <strain evidence="2">9144</strain>
    </source>
</reference>
<feature type="region of interest" description="Disordered" evidence="1">
    <location>
        <begin position="266"/>
        <end position="317"/>
    </location>
</feature>
<organism evidence="2 3">
    <name type="scientific">Mycena pura</name>
    <dbReference type="NCBI Taxonomy" id="153505"/>
    <lineage>
        <taxon>Eukaryota</taxon>
        <taxon>Fungi</taxon>
        <taxon>Dikarya</taxon>
        <taxon>Basidiomycota</taxon>
        <taxon>Agaricomycotina</taxon>
        <taxon>Agaricomycetes</taxon>
        <taxon>Agaricomycetidae</taxon>
        <taxon>Agaricales</taxon>
        <taxon>Marasmiineae</taxon>
        <taxon>Mycenaceae</taxon>
        <taxon>Mycena</taxon>
    </lineage>
</organism>
<feature type="compositionally biased region" description="Low complexity" evidence="1">
    <location>
        <begin position="179"/>
        <end position="190"/>
    </location>
</feature>
<accession>A0AAD7E3Z6</accession>
<protein>
    <submittedName>
        <fullName evidence="2">Uncharacterized protein</fullName>
    </submittedName>
</protein>